<dbReference type="SUPFAM" id="SSF69786">
    <property type="entry name" value="YggU-like"/>
    <property type="match status" value="1"/>
</dbReference>
<name>A0AA49Q4D2_9BACT</name>
<accession>A0AA49Q4D2</accession>
<dbReference type="InterPro" id="IPR003746">
    <property type="entry name" value="DUF167"/>
</dbReference>
<gene>
    <name evidence="3" type="ORF">Strain138_000365</name>
    <name evidence="4" type="ORF">Strain318_000365</name>
</gene>
<dbReference type="EMBL" id="CP130612">
    <property type="protein sequence ID" value="WKW11130.1"/>
    <property type="molecule type" value="Genomic_DNA"/>
</dbReference>
<dbReference type="RefSeq" id="WP_367886832.1">
    <property type="nucleotide sequence ID" value="NZ_CP130612.1"/>
</dbReference>
<evidence type="ECO:0000313" key="4">
    <source>
        <dbReference type="EMBL" id="WKW14040.1"/>
    </source>
</evidence>
<dbReference type="InterPro" id="IPR036591">
    <property type="entry name" value="YggU-like_sf"/>
</dbReference>
<evidence type="ECO:0000256" key="2">
    <source>
        <dbReference type="HAMAP-Rule" id="MF_00634"/>
    </source>
</evidence>
<comment type="similarity">
    <text evidence="1 2">Belongs to the UPF0235 family.</text>
</comment>
<sequence length="93" mass="9123">MTATAQGIRLTVHVQPRAKSPGVGGLHGDALKVRVSAAPVDGAANEAVTQALAAAFGVAARNVRVVAGASARRKVVDIDGASVAAAETLARGG</sequence>
<dbReference type="SMART" id="SM01152">
    <property type="entry name" value="DUF167"/>
    <property type="match status" value="1"/>
</dbReference>
<evidence type="ECO:0000313" key="5">
    <source>
        <dbReference type="Proteomes" id="UP001229955"/>
    </source>
</evidence>
<dbReference type="AlphaFoldDB" id="A0AA49Q4D2"/>
<proteinExistence type="inferred from homology"/>
<dbReference type="EMBL" id="CP130613">
    <property type="protein sequence ID" value="WKW14040.1"/>
    <property type="molecule type" value="Genomic_DNA"/>
</dbReference>
<dbReference type="PANTHER" id="PTHR13420">
    <property type="entry name" value="UPF0235 PROTEIN C15ORF40"/>
    <property type="match status" value="1"/>
</dbReference>
<dbReference type="PANTHER" id="PTHR13420:SF7">
    <property type="entry name" value="UPF0235 PROTEIN C15ORF40"/>
    <property type="match status" value="1"/>
</dbReference>
<evidence type="ECO:0000256" key="1">
    <source>
        <dbReference type="ARBA" id="ARBA00010364"/>
    </source>
</evidence>
<evidence type="ECO:0000313" key="3">
    <source>
        <dbReference type="EMBL" id="WKW11130.1"/>
    </source>
</evidence>
<protein>
    <recommendedName>
        <fullName evidence="2">UPF0235 protein Strain138_000365</fullName>
    </recommendedName>
</protein>
<dbReference type="HAMAP" id="MF_00634">
    <property type="entry name" value="UPF0235"/>
    <property type="match status" value="1"/>
</dbReference>
<dbReference type="Pfam" id="PF02594">
    <property type="entry name" value="DUF167"/>
    <property type="match status" value="1"/>
</dbReference>
<keyword evidence="5" id="KW-1185">Reference proteome</keyword>
<dbReference type="Proteomes" id="UP001229955">
    <property type="component" value="Chromosome"/>
</dbReference>
<dbReference type="KEGG" id="pspc:Strain318_000365"/>
<dbReference type="Gene3D" id="3.30.1200.10">
    <property type="entry name" value="YggU-like"/>
    <property type="match status" value="1"/>
</dbReference>
<reference evidence="3" key="1">
    <citation type="submission" date="2023-07" db="EMBL/GenBank/DDBJ databases">
        <authorList>
            <person name="Haufschild T."/>
            <person name="Kallscheuer N."/>
            <person name="Hammer J."/>
            <person name="Kohn T."/>
            <person name="Kabuu M."/>
            <person name="Jogler M."/>
            <person name="Wohfarth N."/>
            <person name="Heuer A."/>
            <person name="Rohde M."/>
            <person name="van Teeseling M.C.F."/>
            <person name="Jogler C."/>
        </authorList>
    </citation>
    <scope>NUCLEOTIDE SEQUENCE</scope>
    <source>
        <strain evidence="3">Strain 138</strain>
        <strain evidence="4">Strain 318</strain>
    </source>
</reference>
<dbReference type="GO" id="GO:0005737">
    <property type="term" value="C:cytoplasm"/>
    <property type="evidence" value="ECO:0007669"/>
    <property type="project" value="TreeGrafter"/>
</dbReference>
<accession>A0AA49Q7F9</accession>
<dbReference type="NCBIfam" id="TIGR00251">
    <property type="entry name" value="DUF167 family protein"/>
    <property type="match status" value="1"/>
</dbReference>
<organism evidence="3">
    <name type="scientific">Pseudogemmatithrix spongiicola</name>
    <dbReference type="NCBI Taxonomy" id="3062599"/>
    <lineage>
        <taxon>Bacteria</taxon>
        <taxon>Pseudomonadati</taxon>
        <taxon>Gemmatimonadota</taxon>
        <taxon>Gemmatimonadia</taxon>
        <taxon>Gemmatimonadales</taxon>
        <taxon>Gemmatimonadaceae</taxon>
        <taxon>Pseudogemmatithrix</taxon>
    </lineage>
</organism>